<reference evidence="1" key="1">
    <citation type="journal article" date="2014" name="Front. Microbiol.">
        <title>High frequency of phylogenetically diverse reductive dehalogenase-homologous genes in deep subseafloor sedimentary metagenomes.</title>
        <authorList>
            <person name="Kawai M."/>
            <person name="Futagami T."/>
            <person name="Toyoda A."/>
            <person name="Takaki Y."/>
            <person name="Nishi S."/>
            <person name="Hori S."/>
            <person name="Arai W."/>
            <person name="Tsubouchi T."/>
            <person name="Morono Y."/>
            <person name="Uchiyama I."/>
            <person name="Ito T."/>
            <person name="Fujiyama A."/>
            <person name="Inagaki F."/>
            <person name="Takami H."/>
        </authorList>
    </citation>
    <scope>NUCLEOTIDE SEQUENCE</scope>
    <source>
        <strain evidence="1">Expedition CK06-06</strain>
    </source>
</reference>
<sequence>MPKEDLESKLNYQLRYPYFSGRNYVIAVYDNPDNIPLWDSANFFLARWLLTKKRNLKNILGNWLIERPSLVNRLEEEGKSTVLDLDKKYLLDLGETKQGGSSKRTRKKLTELTKGQLYTNARQKSKGRFGSYNFMDLDYSHFFFLNDQKHPDRLPHAGDIV</sequence>
<evidence type="ECO:0000313" key="1">
    <source>
        <dbReference type="EMBL" id="GAF97345.1"/>
    </source>
</evidence>
<dbReference type="EMBL" id="BARS01016060">
    <property type="protein sequence ID" value="GAF97345.1"/>
    <property type="molecule type" value="Genomic_DNA"/>
</dbReference>
<gene>
    <name evidence="1" type="ORF">S01H1_26493</name>
</gene>
<protein>
    <submittedName>
        <fullName evidence="1">Uncharacterized protein</fullName>
    </submittedName>
</protein>
<accession>X0V9P3</accession>
<dbReference type="AlphaFoldDB" id="X0V9P3"/>
<comment type="caution">
    <text evidence="1">The sequence shown here is derived from an EMBL/GenBank/DDBJ whole genome shotgun (WGS) entry which is preliminary data.</text>
</comment>
<feature type="non-terminal residue" evidence="1">
    <location>
        <position position="161"/>
    </location>
</feature>
<name>X0V9P3_9ZZZZ</name>
<proteinExistence type="predicted"/>
<organism evidence="1">
    <name type="scientific">marine sediment metagenome</name>
    <dbReference type="NCBI Taxonomy" id="412755"/>
    <lineage>
        <taxon>unclassified sequences</taxon>
        <taxon>metagenomes</taxon>
        <taxon>ecological metagenomes</taxon>
    </lineage>
</organism>